<dbReference type="InterPro" id="IPR002401">
    <property type="entry name" value="Cyt_P450_E_grp-I"/>
</dbReference>
<dbReference type="PRINTS" id="PR00463">
    <property type="entry name" value="EP450I"/>
</dbReference>
<dbReference type="Pfam" id="PF00067">
    <property type="entry name" value="p450"/>
    <property type="match status" value="1"/>
</dbReference>
<evidence type="ECO:0008006" key="17">
    <source>
        <dbReference type="Google" id="ProtNLM"/>
    </source>
</evidence>
<protein>
    <recommendedName>
        <fullName evidence="17">Cytochrome P450</fullName>
    </recommendedName>
</protein>
<comment type="subcellular location">
    <subcellularLocation>
        <location evidence="2">Membrane</location>
    </subcellularLocation>
</comment>
<keyword evidence="9 13" id="KW-0560">Oxidoreductase</keyword>
<dbReference type="PANTHER" id="PTHR24305:SF166">
    <property type="entry name" value="CYTOCHROME P450 12A4, MITOCHONDRIAL-RELATED"/>
    <property type="match status" value="1"/>
</dbReference>
<evidence type="ECO:0000256" key="5">
    <source>
        <dbReference type="ARBA" id="ARBA00022617"/>
    </source>
</evidence>
<dbReference type="EMBL" id="JBAHYK010000684">
    <property type="protein sequence ID" value="KAL0572021.1"/>
    <property type="molecule type" value="Genomic_DNA"/>
</dbReference>
<gene>
    <name evidence="15" type="ORF">V5O48_009942</name>
</gene>
<keyword evidence="7 13" id="KW-0479">Metal-binding</keyword>
<name>A0ABR3FA72_9AGAR</name>
<feature type="chain" id="PRO_5045758626" description="Cytochrome P450" evidence="14">
    <location>
        <begin position="25"/>
        <end position="548"/>
    </location>
</feature>
<comment type="pathway">
    <text evidence="3">Secondary metabolite biosynthesis; terpenoid biosynthesis.</text>
</comment>
<evidence type="ECO:0000313" key="16">
    <source>
        <dbReference type="Proteomes" id="UP001465976"/>
    </source>
</evidence>
<feature type="signal peptide" evidence="14">
    <location>
        <begin position="1"/>
        <end position="24"/>
    </location>
</feature>
<dbReference type="InterPro" id="IPR036396">
    <property type="entry name" value="Cyt_P450_sf"/>
</dbReference>
<dbReference type="PROSITE" id="PS00086">
    <property type="entry name" value="CYTOCHROME_P450"/>
    <property type="match status" value="1"/>
</dbReference>
<keyword evidence="16" id="KW-1185">Reference proteome</keyword>
<dbReference type="PANTHER" id="PTHR24305">
    <property type="entry name" value="CYTOCHROME P450"/>
    <property type="match status" value="1"/>
</dbReference>
<dbReference type="InterPro" id="IPR001128">
    <property type="entry name" value="Cyt_P450"/>
</dbReference>
<evidence type="ECO:0000256" key="10">
    <source>
        <dbReference type="ARBA" id="ARBA00023004"/>
    </source>
</evidence>
<proteinExistence type="inferred from homology"/>
<evidence type="ECO:0000256" key="14">
    <source>
        <dbReference type="SAM" id="SignalP"/>
    </source>
</evidence>
<organism evidence="15 16">
    <name type="scientific">Marasmius crinis-equi</name>
    <dbReference type="NCBI Taxonomy" id="585013"/>
    <lineage>
        <taxon>Eukaryota</taxon>
        <taxon>Fungi</taxon>
        <taxon>Dikarya</taxon>
        <taxon>Basidiomycota</taxon>
        <taxon>Agaricomycotina</taxon>
        <taxon>Agaricomycetes</taxon>
        <taxon>Agaricomycetidae</taxon>
        <taxon>Agaricales</taxon>
        <taxon>Marasmiineae</taxon>
        <taxon>Marasmiaceae</taxon>
        <taxon>Marasmius</taxon>
    </lineage>
</organism>
<evidence type="ECO:0000256" key="2">
    <source>
        <dbReference type="ARBA" id="ARBA00004370"/>
    </source>
</evidence>
<evidence type="ECO:0000256" key="9">
    <source>
        <dbReference type="ARBA" id="ARBA00023002"/>
    </source>
</evidence>
<dbReference type="SUPFAM" id="SSF48264">
    <property type="entry name" value="Cytochrome P450"/>
    <property type="match status" value="1"/>
</dbReference>
<keyword evidence="8" id="KW-1133">Transmembrane helix</keyword>
<dbReference type="InterPro" id="IPR017972">
    <property type="entry name" value="Cyt_P450_CS"/>
</dbReference>
<evidence type="ECO:0000256" key="11">
    <source>
        <dbReference type="ARBA" id="ARBA00023033"/>
    </source>
</evidence>
<comment type="cofactor">
    <cofactor evidence="1">
        <name>heme</name>
        <dbReference type="ChEBI" id="CHEBI:30413"/>
    </cofactor>
</comment>
<keyword evidence="12" id="KW-0472">Membrane</keyword>
<sequence length="548" mass="62162">MASLTPTVAVGAVALLWLLKVVSGRCSAIVKTLRELQSCPGRGRLLYDPFGGLSLAMDRFSPFKWHFHDYHAAFDLYSHYRSTILSSFVVWNGERYYWLSDADAIKTVCNSKTLFEKDLPVYENFLNFWGSNIISTEGNEWKAHRGIAKTAFNEANNALVWSETTRISSQWMNDMKNTPENEVTVDLLEDLRLITMQVIQAAGFGRRPAWAESTTKESDSDRMPFEESLSAAASNLIPRSITPGWMIDIAEKVGYRKLTVIRQSFNDIKYHMLELVELARSWLGGDKKDKALDAALLRNLVEANSEEVGSKRLNDGQLLSNAFVFLVAGHETTAHSLSFMLAFMAIYPDVQRKVREEVLSLTDGDSSMPLNYKELSKLVYTLAVFYEAGRLCTVAPRLGRRVLADTTLTGRLFDLAPDNSAQNVREFEVPLKRGSQVILDMTAVHRNPIHWGKDANEFRPERFIDTDTYRWPRDSFLAFSTGHRSCIGQKFSTTESLCLVANLVRQFDILPPPDLRDKPFEEQKSITDWKTWLTTTPSNARVSLRPRV</sequence>
<evidence type="ECO:0000256" key="4">
    <source>
        <dbReference type="ARBA" id="ARBA00010617"/>
    </source>
</evidence>
<comment type="similarity">
    <text evidence="4 13">Belongs to the cytochrome P450 family.</text>
</comment>
<keyword evidence="5 13" id="KW-0349">Heme</keyword>
<dbReference type="InterPro" id="IPR050121">
    <property type="entry name" value="Cytochrome_P450_monoxygenase"/>
</dbReference>
<evidence type="ECO:0000256" key="8">
    <source>
        <dbReference type="ARBA" id="ARBA00022989"/>
    </source>
</evidence>
<evidence type="ECO:0000256" key="1">
    <source>
        <dbReference type="ARBA" id="ARBA00001971"/>
    </source>
</evidence>
<evidence type="ECO:0000256" key="7">
    <source>
        <dbReference type="ARBA" id="ARBA00022723"/>
    </source>
</evidence>
<accession>A0ABR3FA72</accession>
<evidence type="ECO:0000256" key="12">
    <source>
        <dbReference type="ARBA" id="ARBA00023136"/>
    </source>
</evidence>
<comment type="caution">
    <text evidence="15">The sequence shown here is derived from an EMBL/GenBank/DDBJ whole genome shotgun (WGS) entry which is preliminary data.</text>
</comment>
<evidence type="ECO:0000256" key="6">
    <source>
        <dbReference type="ARBA" id="ARBA00022692"/>
    </source>
</evidence>
<keyword evidence="10 13" id="KW-0408">Iron</keyword>
<evidence type="ECO:0000313" key="15">
    <source>
        <dbReference type="EMBL" id="KAL0572021.1"/>
    </source>
</evidence>
<dbReference type="Gene3D" id="1.10.630.10">
    <property type="entry name" value="Cytochrome P450"/>
    <property type="match status" value="1"/>
</dbReference>
<evidence type="ECO:0000256" key="13">
    <source>
        <dbReference type="RuleBase" id="RU000461"/>
    </source>
</evidence>
<dbReference type="Proteomes" id="UP001465976">
    <property type="component" value="Unassembled WGS sequence"/>
</dbReference>
<evidence type="ECO:0000256" key="3">
    <source>
        <dbReference type="ARBA" id="ARBA00004721"/>
    </source>
</evidence>
<keyword evidence="6" id="KW-0812">Transmembrane</keyword>
<keyword evidence="11 13" id="KW-0503">Monooxygenase</keyword>
<dbReference type="PRINTS" id="PR00385">
    <property type="entry name" value="P450"/>
</dbReference>
<keyword evidence="14" id="KW-0732">Signal</keyword>
<reference evidence="15 16" key="1">
    <citation type="submission" date="2024-02" db="EMBL/GenBank/DDBJ databases">
        <title>A draft genome for the cacao thread blight pathogen Marasmius crinis-equi.</title>
        <authorList>
            <person name="Cohen S.P."/>
            <person name="Baruah I.K."/>
            <person name="Amoako-Attah I."/>
            <person name="Bukari Y."/>
            <person name="Meinhardt L.W."/>
            <person name="Bailey B.A."/>
        </authorList>
    </citation>
    <scope>NUCLEOTIDE SEQUENCE [LARGE SCALE GENOMIC DNA]</scope>
    <source>
        <strain evidence="15 16">GH-76</strain>
    </source>
</reference>